<dbReference type="AlphaFoldDB" id="A0A385SDP1"/>
<dbReference type="GO" id="GO:0016020">
    <property type="term" value="C:membrane"/>
    <property type="evidence" value="ECO:0007669"/>
    <property type="project" value="UniProtKB-SubCell"/>
</dbReference>
<reference evidence="8" key="1">
    <citation type="submission" date="2018-09" db="EMBL/GenBank/DDBJ databases">
        <title>Chryseolinea sp. KIS68-18 isolated from soil.</title>
        <authorList>
            <person name="Weon H.-Y."/>
            <person name="Kwon S.-W."/>
            <person name="Lee S.A."/>
        </authorList>
    </citation>
    <scope>NUCLEOTIDE SEQUENCE [LARGE SCALE GENOMIC DNA]</scope>
    <source>
        <strain evidence="8">KIS68-18</strain>
    </source>
</reference>
<dbReference type="PANTHER" id="PTHR23514">
    <property type="entry name" value="BYPASS OF STOP CODON PROTEIN 6"/>
    <property type="match status" value="1"/>
</dbReference>
<feature type="domain" description="Major facilitator superfamily (MFS) profile" evidence="6">
    <location>
        <begin position="12"/>
        <end position="384"/>
    </location>
</feature>
<evidence type="ECO:0000256" key="3">
    <source>
        <dbReference type="ARBA" id="ARBA00022989"/>
    </source>
</evidence>
<dbReference type="Pfam" id="PF07690">
    <property type="entry name" value="MFS_1"/>
    <property type="match status" value="1"/>
</dbReference>
<dbReference type="InterPro" id="IPR051788">
    <property type="entry name" value="MFS_Transporter"/>
</dbReference>
<dbReference type="InterPro" id="IPR011701">
    <property type="entry name" value="MFS"/>
</dbReference>
<evidence type="ECO:0000259" key="6">
    <source>
        <dbReference type="PROSITE" id="PS50850"/>
    </source>
</evidence>
<protein>
    <submittedName>
        <fullName evidence="7">MFS transporter</fullName>
    </submittedName>
</protein>
<evidence type="ECO:0000256" key="4">
    <source>
        <dbReference type="ARBA" id="ARBA00023136"/>
    </source>
</evidence>
<dbReference type="KEGG" id="chk:D4L85_03960"/>
<feature type="transmembrane region" description="Helical" evidence="5">
    <location>
        <begin position="243"/>
        <end position="263"/>
    </location>
</feature>
<dbReference type="Proteomes" id="UP000266183">
    <property type="component" value="Chromosome"/>
</dbReference>
<dbReference type="EMBL" id="CP032382">
    <property type="protein sequence ID" value="AYB29783.1"/>
    <property type="molecule type" value="Genomic_DNA"/>
</dbReference>
<dbReference type="PANTHER" id="PTHR23514:SF13">
    <property type="entry name" value="INNER MEMBRANE PROTEIN YBJJ"/>
    <property type="match status" value="1"/>
</dbReference>
<comment type="subcellular location">
    <subcellularLocation>
        <location evidence="1">Membrane</location>
        <topology evidence="1">Multi-pass membrane protein</topology>
    </subcellularLocation>
</comment>
<feature type="transmembrane region" description="Helical" evidence="5">
    <location>
        <begin position="139"/>
        <end position="158"/>
    </location>
</feature>
<evidence type="ECO:0000256" key="2">
    <source>
        <dbReference type="ARBA" id="ARBA00022692"/>
    </source>
</evidence>
<proteinExistence type="predicted"/>
<feature type="transmembrane region" description="Helical" evidence="5">
    <location>
        <begin position="300"/>
        <end position="320"/>
    </location>
</feature>
<accession>A0A385SDP1</accession>
<name>A0A385SDP1_9BACT</name>
<evidence type="ECO:0000313" key="8">
    <source>
        <dbReference type="Proteomes" id="UP000266183"/>
    </source>
</evidence>
<sequence>MKYQNINFVLRHRIAVKITFFVNGFILANWVARLPRIQELYGADNGDIGLVLFSLSIGAVAAMPFAGWVIIKNGSRSISLLTAILYSAVVPLIPLMPNFAALVALYFCIGVITGMYDVAINAQAVMVEREYKRPIMTSFHAFFSLGMMLGAWSAALFTDIRVDLESHFLIVAGVSLAAVAWASRNLIHDKPDPGAHTDGPLFRLPNASLISVGVIAFCCMMGEGAMSEWTVNFMENIARSTKALAPIALSAFATAMTLGRFFGDGARATFGDRTMIILGGILAFAGLSLALVIPLPYVSIAGFFLVGLGLSTIVPIAYSIAGNTRELPSSVALAMVTTVGYSGFLIGPPVIGFIADAHTLRVALTVVAALFIVMTVLGIRYKSK</sequence>
<keyword evidence="8" id="KW-1185">Reference proteome</keyword>
<feature type="transmembrane region" description="Helical" evidence="5">
    <location>
        <begin position="103"/>
        <end position="127"/>
    </location>
</feature>
<feature type="transmembrane region" description="Helical" evidence="5">
    <location>
        <begin position="332"/>
        <end position="354"/>
    </location>
</feature>
<keyword evidence="3 5" id="KW-1133">Transmembrane helix</keyword>
<feature type="transmembrane region" description="Helical" evidence="5">
    <location>
        <begin position="275"/>
        <end position="294"/>
    </location>
</feature>
<dbReference type="InterPro" id="IPR020846">
    <property type="entry name" value="MFS_dom"/>
</dbReference>
<feature type="transmembrane region" description="Helical" evidence="5">
    <location>
        <begin position="360"/>
        <end position="379"/>
    </location>
</feature>
<keyword evidence="2 5" id="KW-0812">Transmembrane</keyword>
<dbReference type="Gene3D" id="1.20.1250.20">
    <property type="entry name" value="MFS general substrate transporter like domains"/>
    <property type="match status" value="2"/>
</dbReference>
<feature type="transmembrane region" description="Helical" evidence="5">
    <location>
        <begin position="164"/>
        <end position="183"/>
    </location>
</feature>
<evidence type="ECO:0000256" key="1">
    <source>
        <dbReference type="ARBA" id="ARBA00004141"/>
    </source>
</evidence>
<organism evidence="7 8">
    <name type="scientific">Chryseolinea soli</name>
    <dbReference type="NCBI Taxonomy" id="2321403"/>
    <lineage>
        <taxon>Bacteria</taxon>
        <taxon>Pseudomonadati</taxon>
        <taxon>Bacteroidota</taxon>
        <taxon>Cytophagia</taxon>
        <taxon>Cytophagales</taxon>
        <taxon>Fulvivirgaceae</taxon>
        <taxon>Chryseolinea</taxon>
    </lineage>
</organism>
<feature type="transmembrane region" description="Helical" evidence="5">
    <location>
        <begin position="51"/>
        <end position="71"/>
    </location>
</feature>
<evidence type="ECO:0000313" key="7">
    <source>
        <dbReference type="EMBL" id="AYB29783.1"/>
    </source>
</evidence>
<dbReference type="InterPro" id="IPR036259">
    <property type="entry name" value="MFS_trans_sf"/>
</dbReference>
<dbReference type="PROSITE" id="PS50850">
    <property type="entry name" value="MFS"/>
    <property type="match status" value="1"/>
</dbReference>
<feature type="transmembrane region" description="Helical" evidence="5">
    <location>
        <begin position="78"/>
        <end position="97"/>
    </location>
</feature>
<feature type="transmembrane region" description="Helical" evidence="5">
    <location>
        <begin position="12"/>
        <end position="31"/>
    </location>
</feature>
<keyword evidence="4 5" id="KW-0472">Membrane</keyword>
<dbReference type="SUPFAM" id="SSF103473">
    <property type="entry name" value="MFS general substrate transporter"/>
    <property type="match status" value="1"/>
</dbReference>
<gene>
    <name evidence="7" type="ORF">D4L85_03960</name>
</gene>
<dbReference type="CDD" id="cd17393">
    <property type="entry name" value="MFS_MosC_like"/>
    <property type="match status" value="1"/>
</dbReference>
<evidence type="ECO:0000256" key="5">
    <source>
        <dbReference type="SAM" id="Phobius"/>
    </source>
</evidence>
<dbReference type="GO" id="GO:0022857">
    <property type="term" value="F:transmembrane transporter activity"/>
    <property type="evidence" value="ECO:0007669"/>
    <property type="project" value="InterPro"/>
</dbReference>
<feature type="transmembrane region" description="Helical" evidence="5">
    <location>
        <begin position="204"/>
        <end position="223"/>
    </location>
</feature>